<dbReference type="EMBL" id="JBBPEH010000015">
    <property type="protein sequence ID" value="KAK7529898.1"/>
    <property type="molecule type" value="Genomic_DNA"/>
</dbReference>
<dbReference type="SMART" id="SM00386">
    <property type="entry name" value="HAT"/>
    <property type="match status" value="5"/>
</dbReference>
<dbReference type="Gene3D" id="1.25.40.1040">
    <property type="match status" value="1"/>
</dbReference>
<organism evidence="7 8">
    <name type="scientific">Phyllosticta citribraziliensis</name>
    <dbReference type="NCBI Taxonomy" id="989973"/>
    <lineage>
        <taxon>Eukaryota</taxon>
        <taxon>Fungi</taxon>
        <taxon>Dikarya</taxon>
        <taxon>Ascomycota</taxon>
        <taxon>Pezizomycotina</taxon>
        <taxon>Dothideomycetes</taxon>
        <taxon>Dothideomycetes incertae sedis</taxon>
        <taxon>Botryosphaeriales</taxon>
        <taxon>Phyllostictaceae</taxon>
        <taxon>Phyllosticta</taxon>
    </lineage>
</organism>
<accession>A0ABR1L3T9</accession>
<dbReference type="InterPro" id="IPR045243">
    <property type="entry name" value="Rna14-like"/>
</dbReference>
<feature type="region of interest" description="Disordered" evidence="5">
    <location>
        <begin position="1"/>
        <end position="227"/>
    </location>
</feature>
<comment type="function">
    <text evidence="1 4">Component of the cleavage factor IA (CFIA) complex, which is involved in the endonucleolytic cleavage during polyadenylation-dependent pre-mRNA 3'-end formation.</text>
</comment>
<feature type="domain" description="Suppressor of forked" evidence="6">
    <location>
        <begin position="236"/>
        <end position="846"/>
    </location>
</feature>
<comment type="caution">
    <text evidence="7">The sequence shown here is derived from an EMBL/GenBank/DDBJ whole genome shotgun (WGS) entry which is preliminary data.</text>
</comment>
<evidence type="ECO:0000313" key="7">
    <source>
        <dbReference type="EMBL" id="KAK7529898.1"/>
    </source>
</evidence>
<dbReference type="GeneID" id="92027077"/>
<dbReference type="Proteomes" id="UP001360953">
    <property type="component" value="Unassembled WGS sequence"/>
</dbReference>
<comment type="subcellular location">
    <subcellularLocation>
        <location evidence="4">Nucleus</location>
    </subcellularLocation>
    <subcellularLocation>
        <location evidence="4">Cytoplasm</location>
    </subcellularLocation>
    <text evidence="4">Nucleus and/or cytoplasm.</text>
</comment>
<sequence length="1087" mass="119587">MADMSAEMAFLQSLQSGDATAYGNGEDNEQPEQTQPPVEDDDEDYDPSNLIPNEAPYDPEAVPDPEAAPQASEQPTPSQSASEAPSRVASANPDAKQQVKPPRTMGGFVVDDEDDEEETPVAKQTTAQGAVGSVKGSSHTPERSVSQTPVNALPSSSSNVPIQNASAAQDQTGVSGVSNGASNGASHTAPVPTSTDFPSNVNQSQQAQATAAASAPGNGAPATTFAPSTKARLPQDRIGILEDRVAEDPRGDIDSWLNLIGEYRRRDKLEEARATYQRFFKIFPTAAEQWVEYANMELQANNFYAVERIFNESLLQVPHLQLWATYLTYIRRRNNLINDVTGTARQTISQAYEFVLSSVGLDKDAGQLWQDFVEFVESGPGNVGGSTWQDQQKMDLLRKAYQRAICVPTDAVTALWKQYDRFEMGLNKVTGRKFLQEKSPAYMTARSSIVALENITRDLRRTTLPKLPPAPGFDGDSEYAKQVEIWKKWISWEKEDPLVLKDEDPAAFKNRVIFVYKQALMALRFWPAMWYEAAEFCFQNGMEAEGKDFLDKGCEANAESCLLAFKRADRVEITTANEEGEDSIIRRGEQVREPYQKVLDALYALIKKTQARETEMINRVQETAQQHDGVEDDQEDDDDDDQEASPASRAKEAALQAQVEAIKKGNEAQIRLLSRTISFAWIALIRAMRRIQGKGKPGDKVGGFRQVFADARKAGRITSDVYVASALIEHHCYNDPAATKILERGMKLFPEDEEFALEYLKHLIAKNDITNARAVFKTTVSRMAQKPETLPKAKPIYAFFHEYESHYGELSQIQELEKRMAELFPEDPQLSHFSRRYSKPTFDPTAIRHIISPLTQARPKPPPAEAQQMLQPQPVQPIPQPQQQPLPINTSAAVGSPRPPPMPAQAQAIRDSPKRPFQPDDSDNDSVQPRKLARGESPLKGAAGRRLAAQGRNIQRDGSVNPQGGAGGPAAPLSRDITFLLSIIPPAHTYNSVRFVPERVVDVLRAVQLPPSWPPPQRPVPLGSIGGAGFPGPQPPPQQGFPGGFGGMGGGPPSWGQQQPGGLNGIYINPQFANSPVNGAAGNPYYR</sequence>
<evidence type="ECO:0000259" key="6">
    <source>
        <dbReference type="Pfam" id="PF05843"/>
    </source>
</evidence>
<dbReference type="SUPFAM" id="SSF48452">
    <property type="entry name" value="TPR-like"/>
    <property type="match status" value="2"/>
</dbReference>
<keyword evidence="8" id="KW-1185">Reference proteome</keyword>
<keyword evidence="4" id="KW-0963">Cytoplasm</keyword>
<feature type="compositionally biased region" description="Acidic residues" evidence="5">
    <location>
        <begin position="110"/>
        <end position="119"/>
    </location>
</feature>
<dbReference type="PANTHER" id="PTHR19980:SF0">
    <property type="entry name" value="CLEAVAGE STIMULATION FACTOR SUBUNIT 3"/>
    <property type="match status" value="1"/>
</dbReference>
<evidence type="ECO:0000256" key="2">
    <source>
        <dbReference type="ARBA" id="ARBA00022737"/>
    </source>
</evidence>
<dbReference type="RefSeq" id="XP_066650264.1">
    <property type="nucleotide sequence ID" value="XM_066794171.1"/>
</dbReference>
<evidence type="ECO:0000256" key="3">
    <source>
        <dbReference type="ARBA" id="ARBA00023242"/>
    </source>
</evidence>
<keyword evidence="4" id="KW-0507">mRNA processing</keyword>
<name>A0ABR1L3T9_9PEZI</name>
<evidence type="ECO:0000256" key="4">
    <source>
        <dbReference type="RuleBase" id="RU369035"/>
    </source>
</evidence>
<feature type="compositionally biased region" description="Acidic residues" evidence="5">
    <location>
        <begin position="630"/>
        <end position="643"/>
    </location>
</feature>
<feature type="compositionally biased region" description="Polar residues" evidence="5">
    <location>
        <begin position="72"/>
        <end position="83"/>
    </location>
</feature>
<keyword evidence="3 4" id="KW-0539">Nucleus</keyword>
<protein>
    <recommendedName>
        <fullName evidence="4">mRNA 3'-end-processing protein RNA14</fullName>
    </recommendedName>
</protein>
<dbReference type="InterPro" id="IPR003107">
    <property type="entry name" value="HAT"/>
</dbReference>
<feature type="compositionally biased region" description="Polar residues" evidence="5">
    <location>
        <begin position="135"/>
        <end position="172"/>
    </location>
</feature>
<dbReference type="InterPro" id="IPR008847">
    <property type="entry name" value="Suf"/>
</dbReference>
<feature type="compositionally biased region" description="Low complexity" evidence="5">
    <location>
        <begin position="173"/>
        <end position="186"/>
    </location>
</feature>
<keyword evidence="2" id="KW-0677">Repeat</keyword>
<feature type="region of interest" description="Disordered" evidence="5">
    <location>
        <begin position="623"/>
        <end position="652"/>
    </location>
</feature>
<evidence type="ECO:0000256" key="5">
    <source>
        <dbReference type="SAM" id="MobiDB-lite"/>
    </source>
</evidence>
<feature type="compositionally biased region" description="Pro residues" evidence="5">
    <location>
        <begin position="874"/>
        <end position="884"/>
    </location>
</feature>
<feature type="region of interest" description="Disordered" evidence="5">
    <location>
        <begin position="855"/>
        <end position="969"/>
    </location>
</feature>
<gene>
    <name evidence="7" type="ORF">J3D65DRAFT_161315</name>
</gene>
<dbReference type="Pfam" id="PF05843">
    <property type="entry name" value="Suf"/>
    <property type="match status" value="1"/>
</dbReference>
<feature type="compositionally biased region" description="Low complexity" evidence="5">
    <location>
        <begin position="54"/>
        <end position="71"/>
    </location>
</feature>
<evidence type="ECO:0000313" key="8">
    <source>
        <dbReference type="Proteomes" id="UP001360953"/>
    </source>
</evidence>
<dbReference type="PANTHER" id="PTHR19980">
    <property type="entry name" value="RNA CLEAVAGE STIMULATION FACTOR"/>
    <property type="match status" value="1"/>
</dbReference>
<feature type="compositionally biased region" description="Low complexity" evidence="5">
    <location>
        <begin position="941"/>
        <end position="952"/>
    </location>
</feature>
<reference evidence="7 8" key="1">
    <citation type="submission" date="2024-04" db="EMBL/GenBank/DDBJ databases">
        <title>Phyllosticta paracitricarpa is synonymous to the EU quarantine fungus P. citricarpa based on phylogenomic analyses.</title>
        <authorList>
            <consortium name="Lawrence Berkeley National Laboratory"/>
            <person name="Van ingen-buijs V.A."/>
            <person name="Van westerhoven A.C."/>
            <person name="Haridas S."/>
            <person name="Skiadas P."/>
            <person name="Martin F."/>
            <person name="Groenewald J.Z."/>
            <person name="Crous P.W."/>
            <person name="Seidl M.F."/>
        </authorList>
    </citation>
    <scope>NUCLEOTIDE SEQUENCE [LARGE SCALE GENOMIC DNA]</scope>
    <source>
        <strain evidence="7 8">CPC 17464</strain>
    </source>
</reference>
<dbReference type="InterPro" id="IPR011990">
    <property type="entry name" value="TPR-like_helical_dom_sf"/>
</dbReference>
<feature type="compositionally biased region" description="Low complexity" evidence="5">
    <location>
        <begin position="202"/>
        <end position="223"/>
    </location>
</feature>
<evidence type="ECO:0000256" key="1">
    <source>
        <dbReference type="ARBA" id="ARBA00002863"/>
    </source>
</evidence>
<feature type="compositionally biased region" description="Polar residues" evidence="5">
    <location>
        <begin position="191"/>
        <end position="201"/>
    </location>
</feature>
<proteinExistence type="predicted"/>